<name>A0A9N9F062_9GLOM</name>
<dbReference type="EMBL" id="CAJVPS010000651">
    <property type="protein sequence ID" value="CAG8501177.1"/>
    <property type="molecule type" value="Genomic_DNA"/>
</dbReference>
<dbReference type="OrthoDB" id="10527041at2759"/>
<dbReference type="Proteomes" id="UP000789508">
    <property type="component" value="Unassembled WGS sequence"/>
</dbReference>
<protein>
    <submittedName>
        <fullName evidence="1">12173_t:CDS:1</fullName>
    </submittedName>
</protein>
<evidence type="ECO:0000313" key="2">
    <source>
        <dbReference type="Proteomes" id="UP000789508"/>
    </source>
</evidence>
<comment type="caution">
    <text evidence="1">The sequence shown here is derived from an EMBL/GenBank/DDBJ whole genome shotgun (WGS) entry which is preliminary data.</text>
</comment>
<evidence type="ECO:0000313" key="1">
    <source>
        <dbReference type="EMBL" id="CAG8501177.1"/>
    </source>
</evidence>
<dbReference type="AlphaFoldDB" id="A0A9N9F062"/>
<organism evidence="1 2">
    <name type="scientific">Ambispora leptoticha</name>
    <dbReference type="NCBI Taxonomy" id="144679"/>
    <lineage>
        <taxon>Eukaryota</taxon>
        <taxon>Fungi</taxon>
        <taxon>Fungi incertae sedis</taxon>
        <taxon>Mucoromycota</taxon>
        <taxon>Glomeromycotina</taxon>
        <taxon>Glomeromycetes</taxon>
        <taxon>Archaeosporales</taxon>
        <taxon>Ambisporaceae</taxon>
        <taxon>Ambispora</taxon>
    </lineage>
</organism>
<keyword evidence="2" id="KW-1185">Reference proteome</keyword>
<sequence length="126" mass="14800">MLIYQVKKKINQLQKVLLVVTESEVGHKDKWLQKAKKRQESSAVQYLVQDIEVYINIIEEPVITEELLEDSEIINMLQTDDMIKNDILNLDKENKEPPPSLIFIMEISIFEVMKIEAKKQISLDTW</sequence>
<reference evidence="1" key="1">
    <citation type="submission" date="2021-06" db="EMBL/GenBank/DDBJ databases">
        <authorList>
            <person name="Kallberg Y."/>
            <person name="Tangrot J."/>
            <person name="Rosling A."/>
        </authorList>
    </citation>
    <scope>NUCLEOTIDE SEQUENCE</scope>
    <source>
        <strain evidence="1">FL130A</strain>
    </source>
</reference>
<gene>
    <name evidence="1" type="ORF">ALEPTO_LOCUS3491</name>
</gene>
<accession>A0A9N9F062</accession>
<proteinExistence type="predicted"/>